<protein>
    <submittedName>
        <fullName evidence="3">Uncharacterized protein</fullName>
    </submittedName>
</protein>
<name>K3WV61_GLOUD</name>
<dbReference type="InterPro" id="IPR002110">
    <property type="entry name" value="Ankyrin_rpt"/>
</dbReference>
<dbReference type="Gene3D" id="1.25.40.20">
    <property type="entry name" value="Ankyrin repeat-containing domain"/>
    <property type="match status" value="1"/>
</dbReference>
<dbReference type="InParanoid" id="K3WV61"/>
<dbReference type="PROSITE" id="PS50088">
    <property type="entry name" value="ANK_REPEAT"/>
    <property type="match status" value="2"/>
</dbReference>
<reference evidence="4" key="2">
    <citation type="submission" date="2010-04" db="EMBL/GenBank/DDBJ databases">
        <authorList>
            <person name="Buell R."/>
            <person name="Hamilton J."/>
            <person name="Hostetler J."/>
        </authorList>
    </citation>
    <scope>NUCLEOTIDE SEQUENCE [LARGE SCALE GENOMIC DNA]</scope>
    <source>
        <strain evidence="4">DAOM:BR144</strain>
    </source>
</reference>
<evidence type="ECO:0000256" key="2">
    <source>
        <dbReference type="SAM" id="MobiDB-lite"/>
    </source>
</evidence>
<evidence type="ECO:0000256" key="1">
    <source>
        <dbReference type="PROSITE-ProRule" id="PRU00023"/>
    </source>
</evidence>
<dbReference type="InterPro" id="IPR036770">
    <property type="entry name" value="Ankyrin_rpt-contain_sf"/>
</dbReference>
<feature type="repeat" description="ANK" evidence="1">
    <location>
        <begin position="27"/>
        <end position="53"/>
    </location>
</feature>
<dbReference type="STRING" id="431595.K3WV61"/>
<dbReference type="PANTHER" id="PTHR22677:SF4">
    <property type="entry name" value="USHER SYNDROME TYPE-1G PROTEIN-LIKE PROTEIN"/>
    <property type="match status" value="1"/>
</dbReference>
<evidence type="ECO:0000313" key="4">
    <source>
        <dbReference type="Proteomes" id="UP000019132"/>
    </source>
</evidence>
<dbReference type="eggNOG" id="KOG0504">
    <property type="taxonomic scope" value="Eukaryota"/>
</dbReference>
<proteinExistence type="predicted"/>
<feature type="compositionally biased region" description="Polar residues" evidence="2">
    <location>
        <begin position="133"/>
        <end position="157"/>
    </location>
</feature>
<keyword evidence="1" id="KW-0040">ANK repeat</keyword>
<dbReference type="VEuPathDB" id="FungiDB:PYU1_G008840"/>
<dbReference type="AlphaFoldDB" id="K3WV61"/>
<feature type="region of interest" description="Disordered" evidence="2">
    <location>
        <begin position="133"/>
        <end position="170"/>
    </location>
</feature>
<dbReference type="Proteomes" id="UP000019132">
    <property type="component" value="Unassembled WGS sequence"/>
</dbReference>
<dbReference type="HOGENOM" id="CLU_1574867_0_0_1"/>
<dbReference type="PANTHER" id="PTHR22677">
    <property type="entry name" value="ANKYRIN REPEAT DOMAIN-CONTAINING PROTEIN 60"/>
    <property type="match status" value="1"/>
</dbReference>
<dbReference type="InterPro" id="IPR039323">
    <property type="entry name" value="ANKRD_45/46/60"/>
</dbReference>
<accession>K3WV61</accession>
<dbReference type="EnsemblProtists" id="PYU1_T008858">
    <property type="protein sequence ID" value="PYU1_T008858"/>
    <property type="gene ID" value="PYU1_G008840"/>
</dbReference>
<dbReference type="PROSITE" id="PS50297">
    <property type="entry name" value="ANK_REP_REGION"/>
    <property type="match status" value="2"/>
</dbReference>
<reference evidence="4" key="1">
    <citation type="journal article" date="2010" name="Genome Biol.">
        <title>Genome sequence of the necrotrophic plant pathogen Pythium ultimum reveals original pathogenicity mechanisms and effector repertoire.</title>
        <authorList>
            <person name="Levesque C.A."/>
            <person name="Brouwer H."/>
            <person name="Cano L."/>
            <person name="Hamilton J.P."/>
            <person name="Holt C."/>
            <person name="Huitema E."/>
            <person name="Raffaele S."/>
            <person name="Robideau G.P."/>
            <person name="Thines M."/>
            <person name="Win J."/>
            <person name="Zerillo M.M."/>
            <person name="Beakes G.W."/>
            <person name="Boore J.L."/>
            <person name="Busam D."/>
            <person name="Dumas B."/>
            <person name="Ferriera S."/>
            <person name="Fuerstenberg S.I."/>
            <person name="Gachon C.M."/>
            <person name="Gaulin E."/>
            <person name="Govers F."/>
            <person name="Grenville-Briggs L."/>
            <person name="Horner N."/>
            <person name="Hostetler J."/>
            <person name="Jiang R.H."/>
            <person name="Johnson J."/>
            <person name="Krajaejun T."/>
            <person name="Lin H."/>
            <person name="Meijer H.J."/>
            <person name="Moore B."/>
            <person name="Morris P."/>
            <person name="Phuntmart V."/>
            <person name="Puiu D."/>
            <person name="Shetty J."/>
            <person name="Stajich J.E."/>
            <person name="Tripathy S."/>
            <person name="Wawra S."/>
            <person name="van West P."/>
            <person name="Whitty B.R."/>
            <person name="Coutinho P.M."/>
            <person name="Henrissat B."/>
            <person name="Martin F."/>
            <person name="Thomas P.D."/>
            <person name="Tyler B.M."/>
            <person name="De Vries R.P."/>
            <person name="Kamoun S."/>
            <person name="Yandell M."/>
            <person name="Tisserat N."/>
            <person name="Buell C.R."/>
        </authorList>
    </citation>
    <scope>NUCLEOTIDE SEQUENCE</scope>
    <source>
        <strain evidence="4">DAOM:BR144</strain>
    </source>
</reference>
<dbReference type="Pfam" id="PF13637">
    <property type="entry name" value="Ank_4"/>
    <property type="match status" value="1"/>
</dbReference>
<feature type="repeat" description="ANK" evidence="1">
    <location>
        <begin position="75"/>
        <end position="107"/>
    </location>
</feature>
<keyword evidence="4" id="KW-1185">Reference proteome</keyword>
<reference evidence="3" key="3">
    <citation type="submission" date="2015-02" db="UniProtKB">
        <authorList>
            <consortium name="EnsemblProtists"/>
        </authorList>
    </citation>
    <scope>IDENTIFICATION</scope>
    <source>
        <strain evidence="3">DAOM BR144</strain>
    </source>
</reference>
<evidence type="ECO:0000313" key="3">
    <source>
        <dbReference type="EnsemblProtists" id="PYU1_T008858"/>
    </source>
</evidence>
<dbReference type="SUPFAM" id="SSF48403">
    <property type="entry name" value="Ankyrin repeat"/>
    <property type="match status" value="1"/>
</dbReference>
<organism evidence="3 4">
    <name type="scientific">Globisporangium ultimum (strain ATCC 200006 / CBS 805.95 / DAOM BR144)</name>
    <name type="common">Pythium ultimum</name>
    <dbReference type="NCBI Taxonomy" id="431595"/>
    <lineage>
        <taxon>Eukaryota</taxon>
        <taxon>Sar</taxon>
        <taxon>Stramenopiles</taxon>
        <taxon>Oomycota</taxon>
        <taxon>Peronosporomycetes</taxon>
        <taxon>Pythiales</taxon>
        <taxon>Pythiaceae</taxon>
        <taxon>Globisporangium</taxon>
    </lineage>
</organism>
<dbReference type="SMART" id="SM00248">
    <property type="entry name" value="ANK"/>
    <property type="match status" value="2"/>
</dbReference>
<dbReference type="EMBL" id="GL376558">
    <property type="status" value="NOT_ANNOTATED_CDS"/>
    <property type="molecule type" value="Genomic_DNA"/>
</dbReference>
<sequence length="170" mass="18630">RFNQRSESWKCSWRPSLSPIRIINRRRGWTALFYAVEKGDINIMRQLVKAGASGHVDAVQVLSEFGASVNEKNHQGKTALILAAHEGHLNAVRALVELGSKVDEKETSGRATLNIGAEWRSLSAGEVIAQLSTPTHHSNLNTGTSYQDAWQSPSKALSSPIGRRNTDTIS</sequence>